<keyword evidence="2" id="KW-1185">Reference proteome</keyword>
<name>M0MMV8_9EURY</name>
<reference evidence="1 2" key="1">
    <citation type="journal article" date="2014" name="PLoS Genet.">
        <title>Phylogenetically driven sequencing of extremely halophilic archaea reveals strategies for static and dynamic osmo-response.</title>
        <authorList>
            <person name="Becker E.A."/>
            <person name="Seitzer P.M."/>
            <person name="Tritt A."/>
            <person name="Larsen D."/>
            <person name="Krusor M."/>
            <person name="Yao A.I."/>
            <person name="Wu D."/>
            <person name="Madern D."/>
            <person name="Eisen J.A."/>
            <person name="Darling A.E."/>
            <person name="Facciotti M.T."/>
        </authorList>
    </citation>
    <scope>NUCLEOTIDE SEQUENCE [LARGE SCALE GENOMIC DNA]</scope>
    <source>
        <strain evidence="1 2">DSM 5350</strain>
    </source>
</reference>
<evidence type="ECO:0000313" key="1">
    <source>
        <dbReference type="EMBL" id="EMA46064.1"/>
    </source>
</evidence>
<sequence length="72" mass="8272">MDCLARDIQTVGNRCDTTWLVKIPTDAYGGWRKEIYPFYVSELRCELAICFDHWIVSYADTTLVVMTSGFGE</sequence>
<dbReference type="Proteomes" id="UP000011669">
    <property type="component" value="Unassembled WGS sequence"/>
</dbReference>
<dbReference type="EMBL" id="AOMD01000015">
    <property type="protein sequence ID" value="EMA46064.1"/>
    <property type="molecule type" value="Genomic_DNA"/>
</dbReference>
<organism evidence="1 2">
    <name type="scientific">Halococcus saccharolyticus DSM 5350</name>
    <dbReference type="NCBI Taxonomy" id="1227455"/>
    <lineage>
        <taxon>Archaea</taxon>
        <taxon>Methanobacteriati</taxon>
        <taxon>Methanobacteriota</taxon>
        <taxon>Stenosarchaea group</taxon>
        <taxon>Halobacteria</taxon>
        <taxon>Halobacteriales</taxon>
        <taxon>Halococcaceae</taxon>
        <taxon>Halococcus</taxon>
    </lineage>
</organism>
<dbReference type="InParanoid" id="M0MMV8"/>
<accession>M0MMV8</accession>
<dbReference type="AlphaFoldDB" id="M0MMV8"/>
<protein>
    <submittedName>
        <fullName evidence="1">Uncharacterized protein</fullName>
    </submittedName>
</protein>
<evidence type="ECO:0000313" key="2">
    <source>
        <dbReference type="Proteomes" id="UP000011669"/>
    </source>
</evidence>
<proteinExistence type="predicted"/>
<gene>
    <name evidence="1" type="ORF">C449_05147</name>
</gene>
<comment type="caution">
    <text evidence="1">The sequence shown here is derived from an EMBL/GenBank/DDBJ whole genome shotgun (WGS) entry which is preliminary data.</text>
</comment>